<dbReference type="Proteomes" id="UP001234202">
    <property type="component" value="Unassembled WGS sequence"/>
</dbReference>
<protein>
    <submittedName>
        <fullName evidence="1">Uncharacterized protein</fullName>
    </submittedName>
</protein>
<sequence>MLAPQNPTEKKPIPAPAAQKTTPPTSTAPPPLPVNQTAADTHARTKNSALAARDEEVMQKLLDMDGGNAGFEFQDGKPAGGQGRETKRNMFRLM</sequence>
<proteinExistence type="predicted"/>
<gene>
    <name evidence="1" type="ORF">QFC24_003283</name>
</gene>
<reference evidence="1" key="1">
    <citation type="submission" date="2023-04" db="EMBL/GenBank/DDBJ databases">
        <title>Draft Genome sequencing of Naganishia species isolated from polar environments using Oxford Nanopore Technology.</title>
        <authorList>
            <person name="Leo P."/>
            <person name="Venkateswaran K."/>
        </authorList>
    </citation>
    <scope>NUCLEOTIDE SEQUENCE</scope>
    <source>
        <strain evidence="1">DBVPG 5303</strain>
    </source>
</reference>
<evidence type="ECO:0000313" key="2">
    <source>
        <dbReference type="Proteomes" id="UP001234202"/>
    </source>
</evidence>
<comment type="caution">
    <text evidence="1">The sequence shown here is derived from an EMBL/GenBank/DDBJ whole genome shotgun (WGS) entry which is preliminary data.</text>
</comment>
<evidence type="ECO:0000313" key="1">
    <source>
        <dbReference type="EMBL" id="KAJ9124492.1"/>
    </source>
</evidence>
<keyword evidence="2" id="KW-1185">Reference proteome</keyword>
<dbReference type="EMBL" id="JASBWV010000010">
    <property type="protein sequence ID" value="KAJ9124492.1"/>
    <property type="molecule type" value="Genomic_DNA"/>
</dbReference>
<accession>A0ACC2XKK5</accession>
<organism evidence="1 2">
    <name type="scientific">Naganishia onofrii</name>
    <dbReference type="NCBI Taxonomy" id="1851511"/>
    <lineage>
        <taxon>Eukaryota</taxon>
        <taxon>Fungi</taxon>
        <taxon>Dikarya</taxon>
        <taxon>Basidiomycota</taxon>
        <taxon>Agaricomycotina</taxon>
        <taxon>Tremellomycetes</taxon>
        <taxon>Filobasidiales</taxon>
        <taxon>Filobasidiaceae</taxon>
        <taxon>Naganishia</taxon>
    </lineage>
</organism>
<name>A0ACC2XKK5_9TREE</name>